<dbReference type="Pfam" id="PF00857">
    <property type="entry name" value="Isochorismatase"/>
    <property type="match status" value="1"/>
</dbReference>
<dbReference type="EMBL" id="AZHX01003128">
    <property type="protein sequence ID" value="ETW92050.1"/>
    <property type="molecule type" value="Genomic_DNA"/>
</dbReference>
<comment type="caution">
    <text evidence="3">The sequence shown here is derived from an EMBL/GenBank/DDBJ whole genome shotgun (WGS) entry which is preliminary data.</text>
</comment>
<reference evidence="3 4" key="1">
    <citation type="journal article" date="2014" name="Nature">
        <title>An environmental bacterial taxon with a large and distinct metabolic repertoire.</title>
        <authorList>
            <person name="Wilson M.C."/>
            <person name="Mori T."/>
            <person name="Ruckert C."/>
            <person name="Uria A.R."/>
            <person name="Helf M.J."/>
            <person name="Takada K."/>
            <person name="Gernert C."/>
            <person name="Steffens U.A."/>
            <person name="Heycke N."/>
            <person name="Schmitt S."/>
            <person name="Rinke C."/>
            <person name="Helfrich E.J."/>
            <person name="Brachmann A.O."/>
            <person name="Gurgui C."/>
            <person name="Wakimoto T."/>
            <person name="Kracht M."/>
            <person name="Crusemann M."/>
            <person name="Hentschel U."/>
            <person name="Abe I."/>
            <person name="Matsunaga S."/>
            <person name="Kalinowski J."/>
            <person name="Takeyama H."/>
            <person name="Piel J."/>
        </authorList>
    </citation>
    <scope>NUCLEOTIDE SEQUENCE [LARGE SCALE GENOMIC DNA]</scope>
    <source>
        <strain evidence="4">TSY2</strain>
    </source>
</reference>
<dbReference type="HOGENOM" id="CLU_1921420_0_0_7"/>
<feature type="non-terminal residue" evidence="3">
    <location>
        <position position="1"/>
    </location>
</feature>
<dbReference type="Gene3D" id="3.40.50.850">
    <property type="entry name" value="Isochorismatase-like"/>
    <property type="match status" value="1"/>
</dbReference>
<feature type="domain" description="Isochorismatase-like" evidence="2">
    <location>
        <begin position="1"/>
        <end position="100"/>
    </location>
</feature>
<dbReference type="CDD" id="cd00431">
    <property type="entry name" value="cysteine_hydrolases"/>
    <property type="match status" value="1"/>
</dbReference>
<gene>
    <name evidence="3" type="ORF">ETSY2_54730</name>
</gene>
<evidence type="ECO:0000256" key="1">
    <source>
        <dbReference type="ARBA" id="ARBA00022801"/>
    </source>
</evidence>
<keyword evidence="4" id="KW-1185">Reference proteome</keyword>
<dbReference type="InterPro" id="IPR036380">
    <property type="entry name" value="Isochorismatase-like_sf"/>
</dbReference>
<dbReference type="GO" id="GO:0016787">
    <property type="term" value="F:hydrolase activity"/>
    <property type="evidence" value="ECO:0007669"/>
    <property type="project" value="UniProtKB-KW"/>
</dbReference>
<protein>
    <recommendedName>
        <fullName evidence="2">Isochorismatase-like domain-containing protein</fullName>
    </recommendedName>
</protein>
<accession>W4L300</accession>
<dbReference type="InterPro" id="IPR050272">
    <property type="entry name" value="Isochorismatase-like_hydrls"/>
</dbReference>
<sequence length="131" mass="14252">TWGGDFVAALKPLESEPVVVKHRYSAFVDTRLDLLLRSNGIRTVILPGVATHCCVESTARDAAMRDYYVVVPEDGVAVRGKQRPLHEASLEVLGTYFGLVAPLRDIETVWATCMAATPRDEALKSAAKIGI</sequence>
<dbReference type="Proteomes" id="UP000019140">
    <property type="component" value="Unassembled WGS sequence"/>
</dbReference>
<dbReference type="InterPro" id="IPR000868">
    <property type="entry name" value="Isochorismatase-like_dom"/>
</dbReference>
<dbReference type="PANTHER" id="PTHR43540:SF6">
    <property type="entry name" value="ISOCHORISMATASE-LIKE DOMAIN-CONTAINING PROTEIN"/>
    <property type="match status" value="1"/>
</dbReference>
<evidence type="ECO:0000313" key="3">
    <source>
        <dbReference type="EMBL" id="ETW92050.1"/>
    </source>
</evidence>
<evidence type="ECO:0000259" key="2">
    <source>
        <dbReference type="Pfam" id="PF00857"/>
    </source>
</evidence>
<dbReference type="AlphaFoldDB" id="W4L300"/>
<keyword evidence="1" id="KW-0378">Hydrolase</keyword>
<dbReference type="PANTHER" id="PTHR43540">
    <property type="entry name" value="PEROXYUREIDOACRYLATE/UREIDOACRYLATE AMIDOHYDROLASE-RELATED"/>
    <property type="match status" value="1"/>
</dbReference>
<name>W4L300_9BACT</name>
<dbReference type="SUPFAM" id="SSF52499">
    <property type="entry name" value="Isochorismatase-like hydrolases"/>
    <property type="match status" value="1"/>
</dbReference>
<organism evidence="3 4">
    <name type="scientific">Candidatus Entotheonella gemina</name>
    <dbReference type="NCBI Taxonomy" id="1429439"/>
    <lineage>
        <taxon>Bacteria</taxon>
        <taxon>Pseudomonadati</taxon>
        <taxon>Nitrospinota/Tectimicrobiota group</taxon>
        <taxon>Candidatus Tectimicrobiota</taxon>
        <taxon>Candidatus Entotheonellia</taxon>
        <taxon>Candidatus Entotheonellales</taxon>
        <taxon>Candidatus Entotheonellaceae</taxon>
        <taxon>Candidatus Entotheonella</taxon>
    </lineage>
</organism>
<evidence type="ECO:0000313" key="4">
    <source>
        <dbReference type="Proteomes" id="UP000019140"/>
    </source>
</evidence>
<proteinExistence type="predicted"/>